<dbReference type="InterPro" id="IPR050164">
    <property type="entry name" value="Peptidase_C19"/>
</dbReference>
<dbReference type="OrthoDB" id="292964at2759"/>
<dbReference type="GO" id="GO:0005634">
    <property type="term" value="C:nucleus"/>
    <property type="evidence" value="ECO:0007669"/>
    <property type="project" value="TreeGrafter"/>
</dbReference>
<sequence>MCLARFVGETYEPIDKDASICYQLKELFESLENGRAHTHGITRTLGLSKKVFKQQDIEEYFRLLLNKIDEESNGSCNVLQIYQSKVINSLKCLECDTESQEECMLLDIPLSLSPPDCITGKYFNSVSESLQEFLKDTILSSDNLCYCERCEKKTETKTEYFFESLPQVLALQLKRFEFDYSKMCFKKLHNSITIPPKLTFRKKVYIYFF</sequence>
<organism evidence="2 3">
    <name type="scientific">Chiloscyllium punctatum</name>
    <name type="common">Brownbanded bambooshark</name>
    <name type="synonym">Hemiscyllium punctatum</name>
    <dbReference type="NCBI Taxonomy" id="137246"/>
    <lineage>
        <taxon>Eukaryota</taxon>
        <taxon>Metazoa</taxon>
        <taxon>Chordata</taxon>
        <taxon>Craniata</taxon>
        <taxon>Vertebrata</taxon>
        <taxon>Chondrichthyes</taxon>
        <taxon>Elasmobranchii</taxon>
        <taxon>Galeomorphii</taxon>
        <taxon>Galeoidea</taxon>
        <taxon>Orectolobiformes</taxon>
        <taxon>Hemiscylliidae</taxon>
        <taxon>Chiloscyllium</taxon>
    </lineage>
</organism>
<dbReference type="PANTHER" id="PTHR24006:SF899">
    <property type="entry name" value="UBIQUITIN CARBOXYL-TERMINAL HYDROLASE"/>
    <property type="match status" value="1"/>
</dbReference>
<name>A0A401T0T8_CHIPU</name>
<gene>
    <name evidence="2" type="ORF">chiPu_0014765</name>
</gene>
<evidence type="ECO:0000313" key="2">
    <source>
        <dbReference type="EMBL" id="GCC36272.1"/>
    </source>
</evidence>
<protein>
    <recommendedName>
        <fullName evidence="1">USP domain-containing protein</fullName>
    </recommendedName>
</protein>
<dbReference type="Gene3D" id="3.90.70.10">
    <property type="entry name" value="Cysteine proteinases"/>
    <property type="match status" value="1"/>
</dbReference>
<dbReference type="Pfam" id="PF00443">
    <property type="entry name" value="UCH"/>
    <property type="match status" value="1"/>
</dbReference>
<comment type="caution">
    <text evidence="2">The sequence shown here is derived from an EMBL/GenBank/DDBJ whole genome shotgun (WGS) entry which is preliminary data.</text>
</comment>
<dbReference type="Proteomes" id="UP000287033">
    <property type="component" value="Unassembled WGS sequence"/>
</dbReference>
<dbReference type="InterPro" id="IPR001394">
    <property type="entry name" value="Peptidase_C19_UCH"/>
</dbReference>
<dbReference type="GO" id="GO:0004843">
    <property type="term" value="F:cysteine-type deubiquitinase activity"/>
    <property type="evidence" value="ECO:0007669"/>
    <property type="project" value="InterPro"/>
</dbReference>
<dbReference type="EMBL" id="BEZZ01000804">
    <property type="protein sequence ID" value="GCC36272.1"/>
    <property type="molecule type" value="Genomic_DNA"/>
</dbReference>
<dbReference type="InterPro" id="IPR028889">
    <property type="entry name" value="USP"/>
</dbReference>
<dbReference type="PROSITE" id="PS50235">
    <property type="entry name" value="USP_3"/>
    <property type="match status" value="1"/>
</dbReference>
<keyword evidence="3" id="KW-1185">Reference proteome</keyword>
<proteinExistence type="predicted"/>
<dbReference type="PANTHER" id="PTHR24006">
    <property type="entry name" value="UBIQUITIN CARBOXYL-TERMINAL HYDROLASE"/>
    <property type="match status" value="1"/>
</dbReference>
<accession>A0A401T0T8</accession>
<evidence type="ECO:0000313" key="3">
    <source>
        <dbReference type="Proteomes" id="UP000287033"/>
    </source>
</evidence>
<dbReference type="AlphaFoldDB" id="A0A401T0T8"/>
<evidence type="ECO:0000259" key="1">
    <source>
        <dbReference type="PROSITE" id="PS50235"/>
    </source>
</evidence>
<dbReference type="GO" id="GO:0005829">
    <property type="term" value="C:cytosol"/>
    <property type="evidence" value="ECO:0007669"/>
    <property type="project" value="TreeGrafter"/>
</dbReference>
<dbReference type="STRING" id="137246.A0A401T0T8"/>
<dbReference type="GO" id="GO:0016579">
    <property type="term" value="P:protein deubiquitination"/>
    <property type="evidence" value="ECO:0007669"/>
    <property type="project" value="InterPro"/>
</dbReference>
<reference evidence="2 3" key="1">
    <citation type="journal article" date="2018" name="Nat. Ecol. Evol.">
        <title>Shark genomes provide insights into elasmobranch evolution and the origin of vertebrates.</title>
        <authorList>
            <person name="Hara Y"/>
            <person name="Yamaguchi K"/>
            <person name="Onimaru K"/>
            <person name="Kadota M"/>
            <person name="Koyanagi M"/>
            <person name="Keeley SD"/>
            <person name="Tatsumi K"/>
            <person name="Tanaka K"/>
            <person name="Motone F"/>
            <person name="Kageyama Y"/>
            <person name="Nozu R"/>
            <person name="Adachi N"/>
            <person name="Nishimura O"/>
            <person name="Nakagawa R"/>
            <person name="Tanegashima C"/>
            <person name="Kiyatake I"/>
            <person name="Matsumoto R"/>
            <person name="Murakumo K"/>
            <person name="Nishida K"/>
            <person name="Terakita A"/>
            <person name="Kuratani S"/>
            <person name="Sato K"/>
            <person name="Hyodo S Kuraku.S."/>
        </authorList>
    </citation>
    <scope>NUCLEOTIDE SEQUENCE [LARGE SCALE GENOMIC DNA]</scope>
</reference>
<dbReference type="SUPFAM" id="SSF54001">
    <property type="entry name" value="Cysteine proteinases"/>
    <property type="match status" value="1"/>
</dbReference>
<feature type="domain" description="USP" evidence="1">
    <location>
        <begin position="1"/>
        <end position="209"/>
    </location>
</feature>
<dbReference type="InterPro" id="IPR038765">
    <property type="entry name" value="Papain-like_cys_pep_sf"/>
</dbReference>